<dbReference type="GO" id="GO:0010333">
    <property type="term" value="F:terpene synthase activity"/>
    <property type="evidence" value="ECO:0000318"/>
    <property type="project" value="GO_Central"/>
</dbReference>
<evidence type="ECO:0000256" key="2">
    <source>
        <dbReference type="ARBA" id="ARBA00022723"/>
    </source>
</evidence>
<proteinExistence type="predicted"/>
<dbReference type="InterPro" id="IPR005630">
    <property type="entry name" value="Terpene_synthase_metal-bd"/>
</dbReference>
<dbReference type="GO" id="GO:0046246">
    <property type="term" value="P:terpene biosynthetic process"/>
    <property type="evidence" value="ECO:0000318"/>
    <property type="project" value="GO_Central"/>
</dbReference>
<dbReference type="Pfam" id="PF03936">
    <property type="entry name" value="Terpene_synth_C"/>
    <property type="match status" value="1"/>
</dbReference>
<dbReference type="Pfam" id="PF19086">
    <property type="entry name" value="Terpene_syn_C_2"/>
    <property type="match status" value="1"/>
</dbReference>
<keyword evidence="3" id="KW-0460">Magnesium</keyword>
<evidence type="ECO:0000313" key="6">
    <source>
        <dbReference type="EMBL" id="EEF43972.1"/>
    </source>
</evidence>
<organism evidence="6 7">
    <name type="scientific">Ricinus communis</name>
    <name type="common">Castor bean</name>
    <dbReference type="NCBI Taxonomy" id="3988"/>
    <lineage>
        <taxon>Eukaryota</taxon>
        <taxon>Viridiplantae</taxon>
        <taxon>Streptophyta</taxon>
        <taxon>Embryophyta</taxon>
        <taxon>Tracheophyta</taxon>
        <taxon>Spermatophyta</taxon>
        <taxon>Magnoliopsida</taxon>
        <taxon>eudicotyledons</taxon>
        <taxon>Gunneridae</taxon>
        <taxon>Pentapetalae</taxon>
        <taxon>rosids</taxon>
        <taxon>fabids</taxon>
        <taxon>Malpighiales</taxon>
        <taxon>Euphorbiaceae</taxon>
        <taxon>Acalyphoideae</taxon>
        <taxon>Acalypheae</taxon>
        <taxon>Ricinus</taxon>
    </lineage>
</organism>
<dbReference type="EC" id="4.2.3.20" evidence="6"/>
<name>B9RXW6_RICCO</name>
<dbReference type="GO" id="GO:0000287">
    <property type="term" value="F:magnesium ion binding"/>
    <property type="evidence" value="ECO:0007669"/>
    <property type="project" value="InterPro"/>
</dbReference>
<dbReference type="EMBL" id="EQ973828">
    <property type="protein sequence ID" value="EEF43972.1"/>
    <property type="molecule type" value="Genomic_DNA"/>
</dbReference>
<sequence>MYKVYLKSLRFVNKWWKEAGLSHELKFARDRPVKWYMWCMTALTDPRLSQQRIDLIKSISFVYLIDDIFDVYGTLDELILFRDLVASYKVYQQHGWNPVDSLRSSWASLCNAFLVEARWFASGDLPNAEEYLRNGIVSSGVHVILVYLFLLSGQAITKKNVEFTDGDPGIISSIARILRL</sequence>
<gene>
    <name evidence="6" type="ORF">RCOM_0906760</name>
</gene>
<dbReference type="AlphaFoldDB" id="B9RXW6"/>
<dbReference type="SUPFAM" id="SSF48576">
    <property type="entry name" value="Terpenoid synthases"/>
    <property type="match status" value="1"/>
</dbReference>
<accession>B9RXW6</accession>
<evidence type="ECO:0000313" key="7">
    <source>
        <dbReference type="Proteomes" id="UP000008311"/>
    </source>
</evidence>
<keyword evidence="4 6" id="KW-0456">Lyase</keyword>
<dbReference type="GO" id="GO:0034002">
    <property type="term" value="F:(R)-limonene synthase activity"/>
    <property type="evidence" value="ECO:0007669"/>
    <property type="project" value="UniProtKB-EC"/>
</dbReference>
<dbReference type="InterPro" id="IPR050148">
    <property type="entry name" value="Terpene_synthase-like"/>
</dbReference>
<comment type="cofactor">
    <cofactor evidence="1">
        <name>Mg(2+)</name>
        <dbReference type="ChEBI" id="CHEBI:18420"/>
    </cofactor>
</comment>
<evidence type="ECO:0000256" key="3">
    <source>
        <dbReference type="ARBA" id="ARBA00022842"/>
    </source>
</evidence>
<dbReference type="Proteomes" id="UP000008311">
    <property type="component" value="Unassembled WGS sequence"/>
</dbReference>
<dbReference type="InParanoid" id="B9RXW6"/>
<feature type="domain" description="Terpene synthase metal-binding" evidence="5">
    <location>
        <begin position="17"/>
        <end position="88"/>
    </location>
</feature>
<reference evidence="7" key="1">
    <citation type="journal article" date="2010" name="Nat. Biotechnol.">
        <title>Draft genome sequence of the oilseed species Ricinus communis.</title>
        <authorList>
            <person name="Chan A.P."/>
            <person name="Crabtree J."/>
            <person name="Zhao Q."/>
            <person name="Lorenzi H."/>
            <person name="Orvis J."/>
            <person name="Puiu D."/>
            <person name="Melake-Berhan A."/>
            <person name="Jones K.M."/>
            <person name="Redman J."/>
            <person name="Chen G."/>
            <person name="Cahoon E.B."/>
            <person name="Gedil M."/>
            <person name="Stanke M."/>
            <person name="Haas B.J."/>
            <person name="Wortman J.R."/>
            <person name="Fraser-Liggett C.M."/>
            <person name="Ravel J."/>
            <person name="Rabinowicz P.D."/>
        </authorList>
    </citation>
    <scope>NUCLEOTIDE SEQUENCE [LARGE SCALE GENOMIC DNA]</scope>
    <source>
        <strain evidence="7">cv. Hale</strain>
    </source>
</reference>
<dbReference type="Gene3D" id="1.10.600.10">
    <property type="entry name" value="Farnesyl Diphosphate Synthase"/>
    <property type="match status" value="2"/>
</dbReference>
<keyword evidence="7" id="KW-1185">Reference proteome</keyword>
<evidence type="ECO:0000259" key="5">
    <source>
        <dbReference type="Pfam" id="PF03936"/>
    </source>
</evidence>
<dbReference type="GO" id="GO:0016114">
    <property type="term" value="P:terpenoid biosynthetic process"/>
    <property type="evidence" value="ECO:0007669"/>
    <property type="project" value="InterPro"/>
</dbReference>
<dbReference type="STRING" id="3988.B9RXW6"/>
<dbReference type="PANTHER" id="PTHR31225">
    <property type="entry name" value="OS04G0344100 PROTEIN-RELATED"/>
    <property type="match status" value="1"/>
</dbReference>
<keyword evidence="2" id="KW-0479">Metal-binding</keyword>
<dbReference type="InterPro" id="IPR008949">
    <property type="entry name" value="Isoprenoid_synthase_dom_sf"/>
</dbReference>
<dbReference type="PANTHER" id="PTHR31225:SF0">
    <property type="entry name" value="S-(+)-LINALOOL SYNTHASE, CHLOROPLASTIC"/>
    <property type="match status" value="1"/>
</dbReference>
<evidence type="ECO:0000256" key="4">
    <source>
        <dbReference type="ARBA" id="ARBA00023239"/>
    </source>
</evidence>
<evidence type="ECO:0000256" key="1">
    <source>
        <dbReference type="ARBA" id="ARBA00001946"/>
    </source>
</evidence>
<protein>
    <submittedName>
        <fullName evidence="6">(R)-limonene synthase, putative</fullName>
        <ecNumber evidence="6">4.2.3.20</ecNumber>
    </submittedName>
</protein>
<dbReference type="eggNOG" id="ENOG502QTGK">
    <property type="taxonomic scope" value="Eukaryota"/>
</dbReference>